<dbReference type="AlphaFoldDB" id="A0A3B1D1P6"/>
<gene>
    <name evidence="1" type="ORF">MNBD_NITROSPIRAE01-1628</name>
</gene>
<reference evidence="1" key="1">
    <citation type="submission" date="2018-06" db="EMBL/GenBank/DDBJ databases">
        <authorList>
            <person name="Zhirakovskaya E."/>
        </authorList>
    </citation>
    <scope>NUCLEOTIDE SEQUENCE</scope>
</reference>
<evidence type="ECO:0000313" key="1">
    <source>
        <dbReference type="EMBL" id="VAX28910.1"/>
    </source>
</evidence>
<proteinExistence type="predicted"/>
<name>A0A3B1D1P6_9ZZZZ</name>
<accession>A0A3B1D1P6</accession>
<dbReference type="EMBL" id="UOGF01000044">
    <property type="protein sequence ID" value="VAX28910.1"/>
    <property type="molecule type" value="Genomic_DNA"/>
</dbReference>
<sequence>MPIPRVHAAISLDMPIETFRETVENTEVSPAVGQFLDEHRFDLNLSIFPSKVTQVLADFYKGHLFRIEINYKAVSSKSADLESLILSNNRSFGSPRENILPGVRLIFWDDGATRLILQIDDTDAVLNYSLTYIDNDLFHTASRDRVQRETAGRSSYGK</sequence>
<protein>
    <submittedName>
        <fullName evidence="1">Uncharacterized protein</fullName>
    </submittedName>
</protein>
<organism evidence="1">
    <name type="scientific">hydrothermal vent metagenome</name>
    <dbReference type="NCBI Taxonomy" id="652676"/>
    <lineage>
        <taxon>unclassified sequences</taxon>
        <taxon>metagenomes</taxon>
        <taxon>ecological metagenomes</taxon>
    </lineage>
</organism>